<name>R9HQV7_PHOVU</name>
<protein>
    <recommendedName>
        <fullName evidence="8">Cytosine-specific methyltransferase</fullName>
        <ecNumber evidence="8">2.1.1.37</ecNumber>
    </recommendedName>
</protein>
<evidence type="ECO:0000256" key="4">
    <source>
        <dbReference type="ARBA" id="ARBA00022747"/>
    </source>
</evidence>
<dbReference type="InterPro" id="IPR029063">
    <property type="entry name" value="SAM-dependent_MTases_sf"/>
</dbReference>
<keyword evidence="3 6" id="KW-0949">S-adenosyl-L-methionine</keyword>
<comment type="similarity">
    <text evidence="6 7">Belongs to the class I-like SAM-binding methyltransferase superfamily. C5-methyltransferase family.</text>
</comment>
<dbReference type="HOGENOM" id="CLU_006958_2_4_10"/>
<dbReference type="Pfam" id="PF00145">
    <property type="entry name" value="DNA_methylase"/>
    <property type="match status" value="1"/>
</dbReference>
<evidence type="ECO:0000256" key="8">
    <source>
        <dbReference type="RuleBase" id="RU000417"/>
    </source>
</evidence>
<dbReference type="SUPFAM" id="SSF53335">
    <property type="entry name" value="S-adenosyl-L-methionine-dependent methyltransferases"/>
    <property type="match status" value="1"/>
</dbReference>
<evidence type="ECO:0000256" key="6">
    <source>
        <dbReference type="PROSITE-ProRule" id="PRU01016"/>
    </source>
</evidence>
<evidence type="ECO:0000256" key="7">
    <source>
        <dbReference type="RuleBase" id="RU000416"/>
    </source>
</evidence>
<sequence>MKKGLSLLDDMKVASFFAGCGGLDLGFRQAGYEVIWANEFDEAIHKTYQFNHPNTFLCKSDIRTLKATDIPDCDGFIGGPPCQSWSEGGRQLGLEDERGKLFFDYIRLIKEKRPKFFLIENVQGIINDKHFSTFLSFLSTLEDAGYVVSYSLLNAADYHIPQDRHRVFIVGFLKELNCTFYFPKPFGKPYVTLRKAIGNITENPRSYTNENVIQEYGKWINHDIFAGLWDAKFMARNRVRSWNETSFTIQAKAKNCPLHPQAPKMKYVSQNQRVFLQGAEHLYRRLSIRECARIQTFPDKFRFFYDKVQEGYKMVGNAVPPRLAKFLALAIKDSLNASQVKDTKPVNVLVAYYKDDNQLRLTLENRLYYVRAGLRRGALQIPKGIAYPVYLLLHNHNNRFLFRIIPEYPKLMSTSDLIELGFTPSGKEYFAFRLESTQNINLAGMDLSKLQIKGRSHNIAIPYISDIQEIIIK</sequence>
<dbReference type="InterPro" id="IPR031303">
    <property type="entry name" value="C5_meth_CS"/>
</dbReference>
<keyword evidence="4" id="KW-0680">Restriction system</keyword>
<evidence type="ECO:0000256" key="5">
    <source>
        <dbReference type="ARBA" id="ARBA00047422"/>
    </source>
</evidence>
<dbReference type="InterPro" id="IPR001525">
    <property type="entry name" value="C5_MeTfrase"/>
</dbReference>
<dbReference type="PROSITE" id="PS00094">
    <property type="entry name" value="C5_MTASE_1"/>
    <property type="match status" value="1"/>
</dbReference>
<feature type="active site" evidence="6">
    <location>
        <position position="82"/>
    </location>
</feature>
<dbReference type="RefSeq" id="WP_016270006.1">
    <property type="nucleotide sequence ID" value="NZ_KE159465.1"/>
</dbReference>
<organism evidence="9 10">
    <name type="scientific">Phocaeicola vulgatus dnLKV7</name>
    <dbReference type="NCBI Taxonomy" id="1235786"/>
    <lineage>
        <taxon>Bacteria</taxon>
        <taxon>Pseudomonadati</taxon>
        <taxon>Bacteroidota</taxon>
        <taxon>Bacteroidia</taxon>
        <taxon>Bacteroidales</taxon>
        <taxon>Bacteroidaceae</taxon>
        <taxon>Phocaeicola</taxon>
    </lineage>
</organism>
<dbReference type="PROSITE" id="PS51679">
    <property type="entry name" value="SAM_MT_C5"/>
    <property type="match status" value="1"/>
</dbReference>
<dbReference type="PATRIC" id="fig|1235786.3.peg.142"/>
<dbReference type="GO" id="GO:0003886">
    <property type="term" value="F:DNA (cytosine-5-)-methyltransferase activity"/>
    <property type="evidence" value="ECO:0007669"/>
    <property type="project" value="UniProtKB-EC"/>
</dbReference>
<keyword evidence="1 6" id="KW-0489">Methyltransferase</keyword>
<dbReference type="GO" id="GO:0003677">
    <property type="term" value="F:DNA binding"/>
    <property type="evidence" value="ECO:0007669"/>
    <property type="project" value="TreeGrafter"/>
</dbReference>
<dbReference type="InterPro" id="IPR018117">
    <property type="entry name" value="C5_DNA_meth_AS"/>
</dbReference>
<gene>
    <name evidence="9" type="ORF">C800_00126</name>
</gene>
<evidence type="ECO:0000313" key="10">
    <source>
        <dbReference type="Proteomes" id="UP000014151"/>
    </source>
</evidence>
<keyword evidence="2 6" id="KW-0808">Transferase</keyword>
<dbReference type="InterPro" id="IPR050390">
    <property type="entry name" value="C5-Methyltransferase"/>
</dbReference>
<comment type="catalytic activity">
    <reaction evidence="5 8">
        <text>a 2'-deoxycytidine in DNA + S-adenosyl-L-methionine = a 5-methyl-2'-deoxycytidine in DNA + S-adenosyl-L-homocysteine + H(+)</text>
        <dbReference type="Rhea" id="RHEA:13681"/>
        <dbReference type="Rhea" id="RHEA-COMP:11369"/>
        <dbReference type="Rhea" id="RHEA-COMP:11370"/>
        <dbReference type="ChEBI" id="CHEBI:15378"/>
        <dbReference type="ChEBI" id="CHEBI:57856"/>
        <dbReference type="ChEBI" id="CHEBI:59789"/>
        <dbReference type="ChEBI" id="CHEBI:85452"/>
        <dbReference type="ChEBI" id="CHEBI:85454"/>
        <dbReference type="EC" id="2.1.1.37"/>
    </reaction>
</comment>
<evidence type="ECO:0000256" key="1">
    <source>
        <dbReference type="ARBA" id="ARBA00022603"/>
    </source>
</evidence>
<dbReference type="CDD" id="cd00315">
    <property type="entry name" value="Cyt_C5_DNA_methylase"/>
    <property type="match status" value="1"/>
</dbReference>
<dbReference type="PROSITE" id="PS00095">
    <property type="entry name" value="C5_MTASE_2"/>
    <property type="match status" value="1"/>
</dbReference>
<dbReference type="GO" id="GO:0009307">
    <property type="term" value="P:DNA restriction-modification system"/>
    <property type="evidence" value="ECO:0007669"/>
    <property type="project" value="UniProtKB-KW"/>
</dbReference>
<dbReference type="Proteomes" id="UP000014151">
    <property type="component" value="Unassembled WGS sequence"/>
</dbReference>
<dbReference type="PRINTS" id="PR00105">
    <property type="entry name" value="C5METTRFRASE"/>
</dbReference>
<dbReference type="PANTHER" id="PTHR10629">
    <property type="entry name" value="CYTOSINE-SPECIFIC METHYLTRANSFERASE"/>
    <property type="match status" value="1"/>
</dbReference>
<proteinExistence type="inferred from homology"/>
<dbReference type="NCBIfam" id="TIGR00675">
    <property type="entry name" value="dcm"/>
    <property type="match status" value="1"/>
</dbReference>
<dbReference type="EMBL" id="ASSN01000002">
    <property type="protein sequence ID" value="EOS06171.1"/>
    <property type="molecule type" value="Genomic_DNA"/>
</dbReference>
<reference evidence="9 10" key="1">
    <citation type="submission" date="2013-04" db="EMBL/GenBank/DDBJ databases">
        <title>The Genome Sequence of Bacteroides vulgatus dnLKV7.</title>
        <authorList>
            <consortium name="The Broad Institute Genomics Platform"/>
            <consortium name="The Broad Institute Genome Sequencing Center for Infectious Disease"/>
            <person name="Earl A."/>
            <person name="Xavier R."/>
            <person name="Kuhn K."/>
            <person name="Stappenbeck T."/>
            <person name="Walker B."/>
            <person name="Young S."/>
            <person name="Zeng Q."/>
            <person name="Gargeya S."/>
            <person name="Fitzgerald M."/>
            <person name="Haas B."/>
            <person name="Abouelleil A."/>
            <person name="Allen A.W."/>
            <person name="Alvarado L."/>
            <person name="Arachchi H.M."/>
            <person name="Berlin A.M."/>
            <person name="Chapman S.B."/>
            <person name="Gainer-Dewar J."/>
            <person name="Goldberg J."/>
            <person name="Griggs A."/>
            <person name="Gujja S."/>
            <person name="Hansen M."/>
            <person name="Howarth C."/>
            <person name="Imamovic A."/>
            <person name="Ireland A."/>
            <person name="Larimer J."/>
            <person name="McCowan C."/>
            <person name="Murphy C."/>
            <person name="Pearson M."/>
            <person name="Poon T.W."/>
            <person name="Priest M."/>
            <person name="Roberts A."/>
            <person name="Saif S."/>
            <person name="Shea T."/>
            <person name="Sisk P."/>
            <person name="Sykes S."/>
            <person name="Wortman J."/>
            <person name="Nusbaum C."/>
            <person name="Birren B."/>
        </authorList>
    </citation>
    <scope>NUCLEOTIDE SEQUENCE [LARGE SCALE GENOMIC DNA]</scope>
    <source>
        <strain evidence="10">dnLKV7</strain>
    </source>
</reference>
<comment type="caution">
    <text evidence="9">The sequence shown here is derived from an EMBL/GenBank/DDBJ whole genome shotgun (WGS) entry which is preliminary data.</text>
</comment>
<dbReference type="Gene3D" id="3.40.50.150">
    <property type="entry name" value="Vaccinia Virus protein VP39"/>
    <property type="match status" value="1"/>
</dbReference>
<evidence type="ECO:0000256" key="3">
    <source>
        <dbReference type="ARBA" id="ARBA00022691"/>
    </source>
</evidence>
<dbReference type="EC" id="2.1.1.37" evidence="8"/>
<dbReference type="GO" id="GO:0032259">
    <property type="term" value="P:methylation"/>
    <property type="evidence" value="ECO:0007669"/>
    <property type="project" value="UniProtKB-KW"/>
</dbReference>
<evidence type="ECO:0000313" key="9">
    <source>
        <dbReference type="EMBL" id="EOS06171.1"/>
    </source>
</evidence>
<evidence type="ECO:0000256" key="2">
    <source>
        <dbReference type="ARBA" id="ARBA00022679"/>
    </source>
</evidence>
<dbReference type="AlphaFoldDB" id="R9HQV7"/>
<dbReference type="Gene3D" id="3.90.120.10">
    <property type="entry name" value="DNA Methylase, subunit A, domain 2"/>
    <property type="match status" value="1"/>
</dbReference>
<accession>R9HQV7</accession>
<dbReference type="GO" id="GO:0044027">
    <property type="term" value="P:negative regulation of gene expression via chromosomal CpG island methylation"/>
    <property type="evidence" value="ECO:0007669"/>
    <property type="project" value="TreeGrafter"/>
</dbReference>
<dbReference type="PANTHER" id="PTHR10629:SF52">
    <property type="entry name" value="DNA (CYTOSINE-5)-METHYLTRANSFERASE 1"/>
    <property type="match status" value="1"/>
</dbReference>